<dbReference type="Gene3D" id="1.10.260.40">
    <property type="entry name" value="lambda repressor-like DNA-binding domains"/>
    <property type="match status" value="1"/>
</dbReference>
<dbReference type="STRING" id="401053.AciPR4_4231"/>
<dbReference type="AlphaFoldDB" id="E8V684"/>
<dbReference type="KEGG" id="tsa:AciPR4_4231"/>
<feature type="region of interest" description="Disordered" evidence="1">
    <location>
        <begin position="1"/>
        <end position="22"/>
    </location>
</feature>
<dbReference type="RefSeq" id="WP_013570705.1">
    <property type="nucleotide sequence ID" value="NC_014963.1"/>
</dbReference>
<evidence type="ECO:0000256" key="1">
    <source>
        <dbReference type="SAM" id="MobiDB-lite"/>
    </source>
</evidence>
<dbReference type="GO" id="GO:0003677">
    <property type="term" value="F:DNA binding"/>
    <property type="evidence" value="ECO:0007669"/>
    <property type="project" value="InterPro"/>
</dbReference>
<dbReference type="OrthoDB" id="9809434at2"/>
<name>E8V684_TERSS</name>
<reference evidence="2 3" key="1">
    <citation type="journal article" date="2012" name="Stand. Genomic Sci.">
        <title>Complete genome sequence of Terriglobus saanensis type strain SP1PR4(T), an Acidobacteria from tundra soil.</title>
        <authorList>
            <person name="Rawat S.R."/>
            <person name="Mannisto M.K."/>
            <person name="Starovoytov V."/>
            <person name="Goodwin L."/>
            <person name="Nolan M."/>
            <person name="Hauser L."/>
            <person name="Land M."/>
            <person name="Davenport K.W."/>
            <person name="Woyke T."/>
            <person name="Haggblom M.M."/>
        </authorList>
    </citation>
    <scope>NUCLEOTIDE SEQUENCE</scope>
    <source>
        <strain evidence="3">ATCC BAA-1853 / DSM 23119 / SP1PR4</strain>
    </source>
</reference>
<dbReference type="Proteomes" id="UP000006844">
    <property type="component" value="Chromosome"/>
</dbReference>
<dbReference type="HOGENOM" id="CLU_153953_0_0_0"/>
<sequence length="138" mass="15419">MNKDKQSEALHTGSSFDDFLEEEGMRNEVEGAAIKRVLAWQFKQEMEKQKKTKQSMARELKTSRSQLDRLLDPANTAVSLETLTRAANILGKRLIFEVRDKLPARKNPVRGPAKNKTTVGSSPKPLGSLPASKVRRSA</sequence>
<dbReference type="eggNOG" id="COG3093">
    <property type="taxonomic scope" value="Bacteria"/>
</dbReference>
<organism evidence="2 3">
    <name type="scientific">Terriglobus saanensis (strain ATCC BAA-1853 / DSM 23119 / SP1PR4)</name>
    <dbReference type="NCBI Taxonomy" id="401053"/>
    <lineage>
        <taxon>Bacteria</taxon>
        <taxon>Pseudomonadati</taxon>
        <taxon>Acidobacteriota</taxon>
        <taxon>Terriglobia</taxon>
        <taxon>Terriglobales</taxon>
        <taxon>Acidobacteriaceae</taxon>
        <taxon>Terriglobus</taxon>
    </lineage>
</organism>
<feature type="region of interest" description="Disordered" evidence="1">
    <location>
        <begin position="101"/>
        <end position="138"/>
    </location>
</feature>
<dbReference type="InterPro" id="IPR010982">
    <property type="entry name" value="Lambda_DNA-bd_dom_sf"/>
</dbReference>
<gene>
    <name evidence="2" type="ordered locus">AciPR4_4231</name>
</gene>
<dbReference type="EMBL" id="CP002467">
    <property type="protein sequence ID" value="ADV84975.1"/>
    <property type="molecule type" value="Genomic_DNA"/>
</dbReference>
<keyword evidence="3" id="KW-1185">Reference proteome</keyword>
<dbReference type="SUPFAM" id="SSF47413">
    <property type="entry name" value="lambda repressor-like DNA-binding domains"/>
    <property type="match status" value="1"/>
</dbReference>
<proteinExistence type="predicted"/>
<protein>
    <submittedName>
        <fullName evidence="2">Uncharacterized protein</fullName>
    </submittedName>
</protein>
<evidence type="ECO:0000313" key="3">
    <source>
        <dbReference type="Proteomes" id="UP000006844"/>
    </source>
</evidence>
<accession>E8V684</accession>
<evidence type="ECO:0000313" key="2">
    <source>
        <dbReference type="EMBL" id="ADV84975.1"/>
    </source>
</evidence>